<protein>
    <recommendedName>
        <fullName evidence="4">DUF4352 domain-containing protein</fullName>
    </recommendedName>
</protein>
<dbReference type="STRING" id="709881.SAMN04489832_2671"/>
<dbReference type="OrthoDB" id="3430849at2"/>
<dbReference type="InterPro" id="IPR029051">
    <property type="entry name" value="DUF4352"/>
</dbReference>
<sequence length="289" mass="29396">MTTPYDPAQNQPPAGQQPMPPTAQFPQVPAGQFPPPAGQYPPPAGQFPAQPGQVPPPPGGWHDVAPAPAARKRPAWLVPTLIGVGAMVVLCCGIGAVGAMFGDSKPASVSASEPPAVAKPADATTTAPTTTAPATTAAAPAPAKTTAAPAPAKPETFGIGDKVRGGDFEFTVKSEKCGISQVGSQFLNTKAQGTFCKVSVTVKNVTKSAHTFHADGTLTAQDASGREYEADGEAGIYGNSDGQGFLDEINPGNSVTANVYFDVPKGTKLKTITFDAGLFTLAEDAVVTL</sequence>
<feature type="transmembrane region" description="Helical" evidence="3">
    <location>
        <begin position="76"/>
        <end position="101"/>
    </location>
</feature>
<keyword evidence="1" id="KW-0732">Signal</keyword>
<feature type="region of interest" description="Disordered" evidence="2">
    <location>
        <begin position="1"/>
        <end position="66"/>
    </location>
</feature>
<evidence type="ECO:0000313" key="6">
    <source>
        <dbReference type="Proteomes" id="UP000185124"/>
    </source>
</evidence>
<accession>A0A1N5WQM9</accession>
<dbReference type="Gene3D" id="2.60.40.1240">
    <property type="match status" value="1"/>
</dbReference>
<evidence type="ECO:0000256" key="3">
    <source>
        <dbReference type="SAM" id="Phobius"/>
    </source>
</evidence>
<feature type="domain" description="DUF4352" evidence="4">
    <location>
        <begin position="157"/>
        <end position="279"/>
    </location>
</feature>
<feature type="region of interest" description="Disordered" evidence="2">
    <location>
        <begin position="105"/>
        <end position="159"/>
    </location>
</feature>
<keyword evidence="3" id="KW-0472">Membrane</keyword>
<dbReference type="InterPro" id="IPR029050">
    <property type="entry name" value="Immunoprotect_excell_Ig-like"/>
</dbReference>
<feature type="compositionally biased region" description="Low complexity" evidence="2">
    <location>
        <begin position="105"/>
        <end position="154"/>
    </location>
</feature>
<dbReference type="AlphaFoldDB" id="A0A1N5WQM9"/>
<keyword evidence="3" id="KW-1133">Transmembrane helix</keyword>
<name>A0A1N5WQM9_9ACTN</name>
<organism evidence="5 6">
    <name type="scientific">Micromonospora cremea</name>
    <dbReference type="NCBI Taxonomy" id="709881"/>
    <lineage>
        <taxon>Bacteria</taxon>
        <taxon>Bacillati</taxon>
        <taxon>Actinomycetota</taxon>
        <taxon>Actinomycetes</taxon>
        <taxon>Micromonosporales</taxon>
        <taxon>Micromonosporaceae</taxon>
        <taxon>Micromonospora</taxon>
    </lineage>
</organism>
<dbReference type="Pfam" id="PF11611">
    <property type="entry name" value="DUF4352"/>
    <property type="match status" value="1"/>
</dbReference>
<dbReference type="Proteomes" id="UP000185124">
    <property type="component" value="Unassembled WGS sequence"/>
</dbReference>
<reference evidence="6" key="1">
    <citation type="submission" date="2016-12" db="EMBL/GenBank/DDBJ databases">
        <authorList>
            <person name="Varghese N."/>
            <person name="Submissions S."/>
        </authorList>
    </citation>
    <scope>NUCLEOTIDE SEQUENCE [LARGE SCALE GENOMIC DNA]</scope>
    <source>
        <strain evidence="6">DSM 45599</strain>
    </source>
</reference>
<feature type="compositionally biased region" description="Low complexity" evidence="2">
    <location>
        <begin position="7"/>
        <end position="17"/>
    </location>
</feature>
<evidence type="ECO:0000256" key="1">
    <source>
        <dbReference type="ARBA" id="ARBA00022729"/>
    </source>
</evidence>
<evidence type="ECO:0000256" key="2">
    <source>
        <dbReference type="SAM" id="MobiDB-lite"/>
    </source>
</evidence>
<evidence type="ECO:0000259" key="4">
    <source>
        <dbReference type="Pfam" id="PF11611"/>
    </source>
</evidence>
<keyword evidence="3" id="KW-0812">Transmembrane</keyword>
<gene>
    <name evidence="5" type="ORF">SAMN04489832_2671</name>
</gene>
<dbReference type="RefSeq" id="WP_074311721.1">
    <property type="nucleotide sequence ID" value="NZ_FSQT01000001.1"/>
</dbReference>
<feature type="compositionally biased region" description="Pro residues" evidence="2">
    <location>
        <begin position="32"/>
        <end position="45"/>
    </location>
</feature>
<proteinExistence type="predicted"/>
<keyword evidence="6" id="KW-1185">Reference proteome</keyword>
<dbReference type="EMBL" id="FSQT01000001">
    <property type="protein sequence ID" value="SIM87544.1"/>
    <property type="molecule type" value="Genomic_DNA"/>
</dbReference>
<evidence type="ECO:0000313" key="5">
    <source>
        <dbReference type="EMBL" id="SIM87544.1"/>
    </source>
</evidence>